<dbReference type="InterPro" id="IPR051783">
    <property type="entry name" value="NAD(P)-dependent_oxidoreduct"/>
</dbReference>
<evidence type="ECO:0000313" key="2">
    <source>
        <dbReference type="EMBL" id="PSW21104.1"/>
    </source>
</evidence>
<dbReference type="Gene3D" id="3.40.50.720">
    <property type="entry name" value="NAD(P)-binding Rossmann-like Domain"/>
    <property type="match status" value="1"/>
</dbReference>
<keyword evidence="3" id="KW-1185">Reference proteome</keyword>
<feature type="domain" description="NAD-dependent epimerase/dehydratase" evidence="1">
    <location>
        <begin position="9"/>
        <end position="173"/>
    </location>
</feature>
<reference evidence="2 3" key="1">
    <citation type="submission" date="2018-01" db="EMBL/GenBank/DDBJ databases">
        <title>Whole genome sequencing of Histamine producing bacteria.</title>
        <authorList>
            <person name="Butler K."/>
        </authorList>
    </citation>
    <scope>NUCLEOTIDE SEQUENCE [LARGE SCALE GENOMIC DNA]</scope>
    <source>
        <strain evidence="2 3">DSM 100436</strain>
    </source>
</reference>
<dbReference type="PANTHER" id="PTHR48079">
    <property type="entry name" value="PROTEIN YEEZ"/>
    <property type="match status" value="1"/>
</dbReference>
<name>A0A2T3NXU0_9GAMM</name>
<organism evidence="2 3">
    <name type="scientific">Photobacterium sanctipauli</name>
    <dbReference type="NCBI Taxonomy" id="1342794"/>
    <lineage>
        <taxon>Bacteria</taxon>
        <taxon>Pseudomonadati</taxon>
        <taxon>Pseudomonadota</taxon>
        <taxon>Gammaproteobacteria</taxon>
        <taxon>Vibrionales</taxon>
        <taxon>Vibrionaceae</taxon>
        <taxon>Photobacterium</taxon>
    </lineage>
</organism>
<dbReference type="InterPro" id="IPR036291">
    <property type="entry name" value="NAD(P)-bd_dom_sf"/>
</dbReference>
<dbReference type="InterPro" id="IPR001509">
    <property type="entry name" value="Epimerase_deHydtase"/>
</dbReference>
<dbReference type="Proteomes" id="UP000241771">
    <property type="component" value="Unassembled WGS sequence"/>
</dbReference>
<dbReference type="AlphaFoldDB" id="A0A2T3NXU0"/>
<dbReference type="RefSeq" id="WP_107271600.1">
    <property type="nucleotide sequence ID" value="NZ_PYMA01000002.1"/>
</dbReference>
<gene>
    <name evidence="2" type="ORF">C9I98_03915</name>
</gene>
<accession>A0A2T3NXU0</accession>
<dbReference type="GO" id="GO:0005737">
    <property type="term" value="C:cytoplasm"/>
    <property type="evidence" value="ECO:0007669"/>
    <property type="project" value="TreeGrafter"/>
</dbReference>
<dbReference type="GO" id="GO:0004029">
    <property type="term" value="F:aldehyde dehydrogenase (NAD+) activity"/>
    <property type="evidence" value="ECO:0007669"/>
    <property type="project" value="TreeGrafter"/>
</dbReference>
<dbReference type="PANTHER" id="PTHR48079:SF6">
    <property type="entry name" value="NAD(P)-BINDING DOMAIN-CONTAINING PROTEIN-RELATED"/>
    <property type="match status" value="1"/>
</dbReference>
<comment type="caution">
    <text evidence="2">The sequence shown here is derived from an EMBL/GenBank/DDBJ whole genome shotgun (WGS) entry which is preliminary data.</text>
</comment>
<dbReference type="Pfam" id="PF01370">
    <property type="entry name" value="Epimerase"/>
    <property type="match status" value="1"/>
</dbReference>
<dbReference type="SUPFAM" id="SSF51735">
    <property type="entry name" value="NAD(P)-binding Rossmann-fold domains"/>
    <property type="match status" value="1"/>
</dbReference>
<dbReference type="EMBL" id="PYMA01000002">
    <property type="protein sequence ID" value="PSW21104.1"/>
    <property type="molecule type" value="Genomic_DNA"/>
</dbReference>
<proteinExistence type="predicted"/>
<sequence>MKVSICGCGWLGLPLATHLVNKGMDVWGSKQDEAAADSLNDLGINGIQLSLPDDVIEPKSGPQWQQFFGSDVLVINVAPGRGEYADKRFIASVLGLAKQAKLAGCHRIVFISTTGVYGSAKGIITEDTPVQPETASAKAHVFIEQQLLSQWGENVVIIRLAGLIGPKRHPVKFLSNRQGIEHGLDKVNLIHQEDCINAITEIMTVWPKKQILHLAAPTHPTRQAYYTAMADLIGIPAPCFSASKERDAKVVDASETCEQLSLTLKYPDLMVLKPQI</sequence>
<evidence type="ECO:0000313" key="3">
    <source>
        <dbReference type="Proteomes" id="UP000241771"/>
    </source>
</evidence>
<protein>
    <submittedName>
        <fullName evidence="2">Protein yeeZ</fullName>
    </submittedName>
</protein>
<evidence type="ECO:0000259" key="1">
    <source>
        <dbReference type="Pfam" id="PF01370"/>
    </source>
</evidence>